<dbReference type="Pfam" id="PF00096">
    <property type="entry name" value="zf-C2H2"/>
    <property type="match status" value="3"/>
</dbReference>
<dbReference type="InterPro" id="IPR046341">
    <property type="entry name" value="SET_dom_sf"/>
</dbReference>
<dbReference type="GO" id="GO:0045165">
    <property type="term" value="P:cell fate commitment"/>
    <property type="evidence" value="ECO:0007669"/>
    <property type="project" value="TreeGrafter"/>
</dbReference>
<dbReference type="Pfam" id="PF21549">
    <property type="entry name" value="PRDM2_PR"/>
    <property type="match status" value="1"/>
</dbReference>
<feature type="domain" description="C2H2-type" evidence="12">
    <location>
        <begin position="614"/>
        <end position="641"/>
    </location>
</feature>
<evidence type="ECO:0000256" key="11">
    <source>
        <dbReference type="SAM" id="MobiDB-lite"/>
    </source>
</evidence>
<comment type="subcellular location">
    <subcellularLocation>
        <location evidence="1">Nucleus</location>
    </subcellularLocation>
</comment>
<evidence type="ECO:0000256" key="2">
    <source>
        <dbReference type="ARBA" id="ARBA00022723"/>
    </source>
</evidence>
<feature type="region of interest" description="Disordered" evidence="11">
    <location>
        <begin position="475"/>
        <end position="564"/>
    </location>
</feature>
<dbReference type="PROSITE" id="PS00028">
    <property type="entry name" value="ZINC_FINGER_C2H2_1"/>
    <property type="match status" value="4"/>
</dbReference>
<dbReference type="GO" id="GO:0000978">
    <property type="term" value="F:RNA polymerase II cis-regulatory region sequence-specific DNA binding"/>
    <property type="evidence" value="ECO:0007669"/>
    <property type="project" value="TreeGrafter"/>
</dbReference>
<evidence type="ECO:0000256" key="10">
    <source>
        <dbReference type="PROSITE-ProRule" id="PRU00042"/>
    </source>
</evidence>
<organism evidence="14 15">
    <name type="scientific">Hypsibius exemplaris</name>
    <name type="common">Freshwater tardigrade</name>
    <dbReference type="NCBI Taxonomy" id="2072580"/>
    <lineage>
        <taxon>Eukaryota</taxon>
        <taxon>Metazoa</taxon>
        <taxon>Ecdysozoa</taxon>
        <taxon>Tardigrada</taxon>
        <taxon>Eutardigrada</taxon>
        <taxon>Parachela</taxon>
        <taxon>Hypsibioidea</taxon>
        <taxon>Hypsibiidae</taxon>
        <taxon>Hypsibius</taxon>
    </lineage>
</organism>
<evidence type="ECO:0000256" key="6">
    <source>
        <dbReference type="ARBA" id="ARBA00023015"/>
    </source>
</evidence>
<evidence type="ECO:0000256" key="5">
    <source>
        <dbReference type="ARBA" id="ARBA00022833"/>
    </source>
</evidence>
<dbReference type="OrthoDB" id="7327383at2759"/>
<dbReference type="InterPro" id="IPR016608">
    <property type="entry name" value="PRDM1"/>
</dbReference>
<feature type="compositionally biased region" description="Low complexity" evidence="11">
    <location>
        <begin position="338"/>
        <end position="349"/>
    </location>
</feature>
<evidence type="ECO:0000313" key="15">
    <source>
        <dbReference type="Proteomes" id="UP000192578"/>
    </source>
</evidence>
<dbReference type="InterPro" id="IPR050331">
    <property type="entry name" value="Zinc_finger"/>
</dbReference>
<evidence type="ECO:0000259" key="12">
    <source>
        <dbReference type="PROSITE" id="PS50157"/>
    </source>
</evidence>
<feature type="compositionally biased region" description="Low complexity" evidence="11">
    <location>
        <begin position="539"/>
        <end position="552"/>
    </location>
</feature>
<feature type="region of interest" description="Disordered" evidence="11">
    <location>
        <begin position="370"/>
        <end position="393"/>
    </location>
</feature>
<dbReference type="PROSITE" id="PS50280">
    <property type="entry name" value="SET"/>
    <property type="match status" value="1"/>
</dbReference>
<dbReference type="SMART" id="SM00317">
    <property type="entry name" value="SET"/>
    <property type="match status" value="1"/>
</dbReference>
<reference evidence="15" key="1">
    <citation type="submission" date="2017-01" db="EMBL/GenBank/DDBJ databases">
        <title>Comparative genomics of anhydrobiosis in the tardigrade Hypsibius dujardini.</title>
        <authorList>
            <person name="Yoshida Y."/>
            <person name="Koutsovoulos G."/>
            <person name="Laetsch D."/>
            <person name="Stevens L."/>
            <person name="Kumar S."/>
            <person name="Horikawa D."/>
            <person name="Ishino K."/>
            <person name="Komine S."/>
            <person name="Tomita M."/>
            <person name="Blaxter M."/>
            <person name="Arakawa K."/>
        </authorList>
    </citation>
    <scope>NUCLEOTIDE SEQUENCE [LARGE SCALE GENOMIC DNA]</scope>
    <source>
        <strain evidence="15">Z151</strain>
    </source>
</reference>
<dbReference type="GO" id="GO:0008270">
    <property type="term" value="F:zinc ion binding"/>
    <property type="evidence" value="ECO:0007669"/>
    <property type="project" value="UniProtKB-KW"/>
</dbReference>
<accession>A0A1W0WW21</accession>
<keyword evidence="6" id="KW-0805">Transcription regulation</keyword>
<name>A0A1W0WW21_HYPEX</name>
<dbReference type="InterPro" id="IPR036236">
    <property type="entry name" value="Znf_C2H2_sf"/>
</dbReference>
<dbReference type="InterPro" id="IPR013087">
    <property type="entry name" value="Znf_C2H2_type"/>
</dbReference>
<keyword evidence="4 10" id="KW-0863">Zinc-finger</keyword>
<feature type="compositionally biased region" description="Polar residues" evidence="11">
    <location>
        <begin position="488"/>
        <end position="510"/>
    </location>
</feature>
<evidence type="ECO:0000256" key="9">
    <source>
        <dbReference type="ARBA" id="ARBA00023242"/>
    </source>
</evidence>
<feature type="compositionally biased region" description="Low complexity" evidence="11">
    <location>
        <begin position="758"/>
        <end position="774"/>
    </location>
</feature>
<dbReference type="Proteomes" id="UP000192578">
    <property type="component" value="Unassembled WGS sequence"/>
</dbReference>
<feature type="region of interest" description="Disordered" evidence="11">
    <location>
        <begin position="709"/>
        <end position="780"/>
    </location>
</feature>
<dbReference type="FunFam" id="3.30.160.60:FF:001272">
    <property type="entry name" value="Zinc finger protein 683"/>
    <property type="match status" value="1"/>
</dbReference>
<feature type="region of interest" description="Disordered" evidence="11">
    <location>
        <begin position="1"/>
        <end position="20"/>
    </location>
</feature>
<keyword evidence="3" id="KW-0677">Repeat</keyword>
<protein>
    <submittedName>
        <fullName evidence="14">PR domain zinc finger protein 1</fullName>
    </submittedName>
</protein>
<feature type="domain" description="C2H2-type" evidence="12">
    <location>
        <begin position="642"/>
        <end position="669"/>
    </location>
</feature>
<evidence type="ECO:0000256" key="1">
    <source>
        <dbReference type="ARBA" id="ARBA00004123"/>
    </source>
</evidence>
<dbReference type="AlphaFoldDB" id="A0A1W0WW21"/>
<dbReference type="Gene3D" id="3.30.160.60">
    <property type="entry name" value="Classic Zinc Finger"/>
    <property type="match status" value="5"/>
</dbReference>
<feature type="domain" description="C2H2-type" evidence="12">
    <location>
        <begin position="670"/>
        <end position="697"/>
    </location>
</feature>
<dbReference type="PIRSF" id="PIRSF013212">
    <property type="entry name" value="PRDM1"/>
    <property type="match status" value="1"/>
</dbReference>
<keyword evidence="15" id="KW-1185">Reference proteome</keyword>
<feature type="domain" description="C2H2-type" evidence="12">
    <location>
        <begin position="586"/>
        <end position="613"/>
    </location>
</feature>
<evidence type="ECO:0000256" key="7">
    <source>
        <dbReference type="ARBA" id="ARBA00023125"/>
    </source>
</evidence>
<keyword evidence="5" id="KW-0862">Zinc</keyword>
<gene>
    <name evidence="14" type="ORF">BV898_06572</name>
</gene>
<dbReference type="Gene3D" id="2.170.270.10">
    <property type="entry name" value="SET domain"/>
    <property type="match status" value="1"/>
</dbReference>
<feature type="domain" description="SET" evidence="13">
    <location>
        <begin position="60"/>
        <end position="178"/>
    </location>
</feature>
<keyword evidence="2" id="KW-0479">Metal-binding</keyword>
<dbReference type="PANTHER" id="PTHR16515">
    <property type="entry name" value="PR DOMAIN ZINC FINGER PROTEIN"/>
    <property type="match status" value="1"/>
</dbReference>
<sequence>MGDGGGSGDGDTGAGAWNDGDSIREVDYEGLSAGRAVRDQEVTLPEAENCACRAEATLPTCLRLRRDDLTSMVVGIWCTQPIPKGTRFGPLLGEPLSVDTALKKPKANQKFFWRIYKDGRLSHVIDAYDLQKSNWMRFVQPSNSQHTQNLVACQTGMDINFYAIRDITPDTELMVWYCREFGQRMECNLESDAKRLGHSGFFTTIFRALALVKKRFFPIDVQFFRFYHKTFRLYTSNISARHTLPINMTALFRPWVFAEEPVRVATGSGRIDPANSQPPIDHDVNPKPNAFGMKHRLLSNYLGQGNNNSISLSTKSSRNPSHSPVPAELDTHSDEDSFNSSVLSSSSSSNHAPQQAPTFNLDRLRNVPPAAQFGTVPSQSRTSSTSPPGALTPNQHCNQWWVDAYGRIGLAGSPSPIPGAGTYHNLQTAVSPPTNHAQFLQHFSRMAVLDPHFFALRQSQHSNLPVMFPQQAGGFFHHHNPPLPNIAKFSTQYQPSSSETFPSSRETSPLQRAPLVIQSEEEEDDDEEDEQDGGKRATSASGESGSGSSMKSGSGGGGGGHGRRVEQRGYKALNYPLEKRNGKVHYECNVCTKTFKQLSNLTTHIRTHTGERPFKCDTCGKGFIQFAHLTKHHLVHTGEKPYECDVCGKRFNSSSNLKTHMRLHSGTRPYACKFCSTAFTQFNHLKLHIKIHTNERPHQCSCGKRYTSPSGLRSHQKQRKHQCSSGDLSSRSETPSGSLADETMQTEEDEEETSSLWTDAATPTVAATPTAVVDSGCEED</sequence>
<dbReference type="SMART" id="SM00355">
    <property type="entry name" value="ZnF_C2H2"/>
    <property type="match status" value="5"/>
</dbReference>
<dbReference type="InterPro" id="IPR044413">
    <property type="entry name" value="PRDM1_PR-SET"/>
</dbReference>
<dbReference type="FunFam" id="3.30.160.60:FF:000262">
    <property type="entry name" value="PR domain zinc finger protein 1"/>
    <property type="match status" value="1"/>
</dbReference>
<keyword evidence="9" id="KW-0539">Nucleus</keyword>
<feature type="compositionally biased region" description="Low complexity" evidence="11">
    <location>
        <begin position="375"/>
        <end position="388"/>
    </location>
</feature>
<dbReference type="GO" id="GO:0005737">
    <property type="term" value="C:cytoplasm"/>
    <property type="evidence" value="ECO:0007669"/>
    <property type="project" value="TreeGrafter"/>
</dbReference>
<dbReference type="InterPro" id="IPR001214">
    <property type="entry name" value="SET_dom"/>
</dbReference>
<feature type="compositionally biased region" description="Acidic residues" evidence="11">
    <location>
        <begin position="744"/>
        <end position="753"/>
    </location>
</feature>
<feature type="region of interest" description="Disordered" evidence="11">
    <location>
        <begin position="308"/>
        <end position="356"/>
    </location>
</feature>
<evidence type="ECO:0000259" key="13">
    <source>
        <dbReference type="PROSITE" id="PS50280"/>
    </source>
</evidence>
<dbReference type="CDD" id="cd19187">
    <property type="entry name" value="PR-SET_PRDM1"/>
    <property type="match status" value="1"/>
</dbReference>
<proteinExistence type="predicted"/>
<feature type="compositionally biased region" description="Polar residues" evidence="11">
    <location>
        <begin position="723"/>
        <end position="737"/>
    </location>
</feature>
<comment type="caution">
    <text evidence="14">The sequence shown here is derived from an EMBL/GenBank/DDBJ whole genome shotgun (WGS) entry which is preliminary data.</text>
</comment>
<evidence type="ECO:0000256" key="8">
    <source>
        <dbReference type="ARBA" id="ARBA00023163"/>
    </source>
</evidence>
<dbReference type="EMBL" id="MTYJ01000040">
    <property type="protein sequence ID" value="OQV19337.1"/>
    <property type="molecule type" value="Genomic_DNA"/>
</dbReference>
<dbReference type="FunFam" id="3.30.160.60:FF:000325">
    <property type="entry name" value="ZFP90 zinc finger protein"/>
    <property type="match status" value="1"/>
</dbReference>
<dbReference type="SUPFAM" id="SSF82199">
    <property type="entry name" value="SET domain"/>
    <property type="match status" value="1"/>
</dbReference>
<keyword evidence="7" id="KW-0238">DNA-binding</keyword>
<feature type="region of interest" description="Disordered" evidence="11">
    <location>
        <begin position="268"/>
        <end position="289"/>
    </location>
</feature>
<dbReference type="PROSITE" id="PS50157">
    <property type="entry name" value="ZINC_FINGER_C2H2_2"/>
    <property type="match status" value="4"/>
</dbReference>
<feature type="compositionally biased region" description="Gly residues" evidence="11">
    <location>
        <begin position="1"/>
        <end position="13"/>
    </location>
</feature>
<dbReference type="GO" id="GO:0001227">
    <property type="term" value="F:DNA-binding transcription repressor activity, RNA polymerase II-specific"/>
    <property type="evidence" value="ECO:0007669"/>
    <property type="project" value="InterPro"/>
</dbReference>
<dbReference type="PANTHER" id="PTHR16515:SF59">
    <property type="entry name" value="PR DOMAIN ZINC FINGER PROTEIN 1"/>
    <property type="match status" value="1"/>
</dbReference>
<evidence type="ECO:0000256" key="4">
    <source>
        <dbReference type="ARBA" id="ARBA00022771"/>
    </source>
</evidence>
<dbReference type="SUPFAM" id="SSF57667">
    <property type="entry name" value="beta-beta-alpha zinc fingers"/>
    <property type="match status" value="3"/>
</dbReference>
<feature type="compositionally biased region" description="Polar residues" evidence="11">
    <location>
        <begin position="308"/>
        <end position="322"/>
    </location>
</feature>
<dbReference type="GO" id="GO:0005634">
    <property type="term" value="C:nucleus"/>
    <property type="evidence" value="ECO:0007669"/>
    <property type="project" value="UniProtKB-SubCell"/>
</dbReference>
<keyword evidence="8" id="KW-0804">Transcription</keyword>
<evidence type="ECO:0000313" key="14">
    <source>
        <dbReference type="EMBL" id="OQV19337.1"/>
    </source>
</evidence>
<dbReference type="FunFam" id="3.30.160.60:FF:001498">
    <property type="entry name" value="Zinc finger protein 404"/>
    <property type="match status" value="1"/>
</dbReference>
<evidence type="ECO:0000256" key="3">
    <source>
        <dbReference type="ARBA" id="ARBA00022737"/>
    </source>
</evidence>
<feature type="compositionally biased region" description="Acidic residues" evidence="11">
    <location>
        <begin position="519"/>
        <end position="531"/>
    </location>
</feature>